<dbReference type="Proteomes" id="UP000011713">
    <property type="component" value="Unassembled WGS sequence"/>
</dbReference>
<reference evidence="2" key="1">
    <citation type="journal article" date="2010" name="Science">
        <title>Signatures of adaptation to obligate biotrophy in the Hyaloperonospora arabidopsidis genome.</title>
        <authorList>
            <person name="Baxter L."/>
            <person name="Tripathy S."/>
            <person name="Ishaque N."/>
            <person name="Boot N."/>
            <person name="Cabral A."/>
            <person name="Kemen E."/>
            <person name="Thines M."/>
            <person name="Ah-Fong A."/>
            <person name="Anderson R."/>
            <person name="Badejoko W."/>
            <person name="Bittner-Eddy P."/>
            <person name="Boore J.L."/>
            <person name="Chibucos M.C."/>
            <person name="Coates M."/>
            <person name="Dehal P."/>
            <person name="Delehaunty K."/>
            <person name="Dong S."/>
            <person name="Downton P."/>
            <person name="Dumas B."/>
            <person name="Fabro G."/>
            <person name="Fronick C."/>
            <person name="Fuerstenberg S.I."/>
            <person name="Fulton L."/>
            <person name="Gaulin E."/>
            <person name="Govers F."/>
            <person name="Hughes L."/>
            <person name="Humphray S."/>
            <person name="Jiang R.H."/>
            <person name="Judelson H."/>
            <person name="Kamoun S."/>
            <person name="Kyung K."/>
            <person name="Meijer H."/>
            <person name="Minx P."/>
            <person name="Morris P."/>
            <person name="Nelson J."/>
            <person name="Phuntumart V."/>
            <person name="Qutob D."/>
            <person name="Rehmany A."/>
            <person name="Rougon-Cardoso A."/>
            <person name="Ryden P."/>
            <person name="Torto-Alalibo T."/>
            <person name="Studholme D."/>
            <person name="Wang Y."/>
            <person name="Win J."/>
            <person name="Wood J."/>
            <person name="Clifton S.W."/>
            <person name="Rogers J."/>
            <person name="Van den Ackerveken G."/>
            <person name="Jones J.D."/>
            <person name="McDowell J.M."/>
            <person name="Beynon J."/>
            <person name="Tyler B.M."/>
        </authorList>
    </citation>
    <scope>NUCLEOTIDE SEQUENCE [LARGE SCALE GENOMIC DNA]</scope>
    <source>
        <strain evidence="2">Emoy2</strain>
    </source>
</reference>
<evidence type="ECO:0000313" key="1">
    <source>
        <dbReference type="EnsemblProtists" id="HpaP807200"/>
    </source>
</evidence>
<dbReference type="EMBL" id="JH598375">
    <property type="status" value="NOT_ANNOTATED_CDS"/>
    <property type="molecule type" value="Genomic_DNA"/>
</dbReference>
<proteinExistence type="predicted"/>
<name>M4BLB5_HYAAE</name>
<keyword evidence="2" id="KW-1185">Reference proteome</keyword>
<accession>M4BLB5</accession>
<dbReference type="VEuPathDB" id="FungiDB:HpaG807200"/>
<reference evidence="1" key="2">
    <citation type="submission" date="2015-06" db="UniProtKB">
        <authorList>
            <consortium name="EnsemblProtists"/>
        </authorList>
    </citation>
    <scope>IDENTIFICATION</scope>
    <source>
        <strain evidence="1">Emoy2</strain>
    </source>
</reference>
<sequence length="161" mass="17234">MCSSYRVPLLTPAAEAPLPPPVCHLTILAFHTGVKWLSTTCVSLGVKRFTVHAPSSRSFRATTSLQSICASAPTRTSTIATTPCNGPWLLRRRRRGRAAAVQDEGSAGEVWGGAACSVWCGFAAAAVDKGIEFYDGRSKREGRVRVGDGRCPQRSGKNSRN</sequence>
<protein>
    <submittedName>
        <fullName evidence="1">Uncharacterized protein</fullName>
    </submittedName>
</protein>
<evidence type="ECO:0000313" key="2">
    <source>
        <dbReference type="Proteomes" id="UP000011713"/>
    </source>
</evidence>
<dbReference type="AlphaFoldDB" id="M4BLB5"/>
<organism evidence="1 2">
    <name type="scientific">Hyaloperonospora arabidopsidis (strain Emoy2)</name>
    <name type="common">Downy mildew agent</name>
    <name type="synonym">Peronospora arabidopsidis</name>
    <dbReference type="NCBI Taxonomy" id="559515"/>
    <lineage>
        <taxon>Eukaryota</taxon>
        <taxon>Sar</taxon>
        <taxon>Stramenopiles</taxon>
        <taxon>Oomycota</taxon>
        <taxon>Peronosporomycetes</taxon>
        <taxon>Peronosporales</taxon>
        <taxon>Peronosporaceae</taxon>
        <taxon>Hyaloperonospora</taxon>
    </lineage>
</organism>
<dbReference type="HOGENOM" id="CLU_1646984_0_0_1"/>
<dbReference type="InParanoid" id="M4BLB5"/>
<dbReference type="EnsemblProtists" id="HpaT807200">
    <property type="protein sequence ID" value="HpaP807200"/>
    <property type="gene ID" value="HpaG807200"/>
</dbReference>